<evidence type="ECO:0000313" key="7">
    <source>
        <dbReference type="EMBL" id="KAJ8539539.1"/>
    </source>
</evidence>
<proteinExistence type="inferred from homology"/>
<evidence type="ECO:0000256" key="2">
    <source>
        <dbReference type="ARBA" id="ARBA00022490"/>
    </source>
</evidence>
<comment type="similarity">
    <text evidence="6">Belongs to the SOFL plant protein family.</text>
</comment>
<dbReference type="Proteomes" id="UP001152561">
    <property type="component" value="Unassembled WGS sequence"/>
</dbReference>
<protein>
    <submittedName>
        <fullName evidence="7">Uncharacterized protein</fullName>
    </submittedName>
</protein>
<reference evidence="8" key="1">
    <citation type="journal article" date="2023" name="Proc. Natl. Acad. Sci. U.S.A.">
        <title>Genomic and structural basis for evolution of tropane alkaloid biosynthesis.</title>
        <authorList>
            <person name="Wanga Y.-J."/>
            <person name="Taina T."/>
            <person name="Yua J.-Y."/>
            <person name="Lia J."/>
            <person name="Xua B."/>
            <person name="Chenc J."/>
            <person name="D'Auriad J.C."/>
            <person name="Huanga J.-P."/>
            <person name="Huanga S.-X."/>
        </authorList>
    </citation>
    <scope>NUCLEOTIDE SEQUENCE [LARGE SCALE GENOMIC DNA]</scope>
    <source>
        <strain evidence="8">cv. KIB-2019</strain>
    </source>
</reference>
<dbReference type="EMBL" id="JAJAGQ010000016">
    <property type="protein sequence ID" value="KAJ8539539.1"/>
    <property type="molecule type" value="Genomic_DNA"/>
</dbReference>
<evidence type="ECO:0000256" key="1">
    <source>
        <dbReference type="ARBA" id="ARBA00004496"/>
    </source>
</evidence>
<dbReference type="InterPro" id="IPR044670">
    <property type="entry name" value="SOFL"/>
</dbReference>
<accession>A0A9Q1LPG3</accession>
<keyword evidence="4" id="KW-0932">Cytokinin signaling pathway</keyword>
<keyword evidence="5" id="KW-0539">Nucleus</keyword>
<dbReference type="GO" id="GO:0009736">
    <property type="term" value="P:cytokinin-activated signaling pathway"/>
    <property type="evidence" value="ECO:0007669"/>
    <property type="project" value="UniProtKB-KW"/>
</dbReference>
<organism evidence="7 8">
    <name type="scientific">Anisodus acutangulus</name>
    <dbReference type="NCBI Taxonomy" id="402998"/>
    <lineage>
        <taxon>Eukaryota</taxon>
        <taxon>Viridiplantae</taxon>
        <taxon>Streptophyta</taxon>
        <taxon>Embryophyta</taxon>
        <taxon>Tracheophyta</taxon>
        <taxon>Spermatophyta</taxon>
        <taxon>Magnoliopsida</taxon>
        <taxon>eudicotyledons</taxon>
        <taxon>Gunneridae</taxon>
        <taxon>Pentapetalae</taxon>
        <taxon>asterids</taxon>
        <taxon>lamiids</taxon>
        <taxon>Solanales</taxon>
        <taxon>Solanaceae</taxon>
        <taxon>Solanoideae</taxon>
        <taxon>Hyoscyameae</taxon>
        <taxon>Anisodus</taxon>
    </lineage>
</organism>
<comment type="subcellular location">
    <subcellularLocation>
        <location evidence="1">Cytoplasm</location>
    </subcellularLocation>
</comment>
<evidence type="ECO:0000313" key="8">
    <source>
        <dbReference type="Proteomes" id="UP001152561"/>
    </source>
</evidence>
<dbReference type="GO" id="GO:0005737">
    <property type="term" value="C:cytoplasm"/>
    <property type="evidence" value="ECO:0007669"/>
    <property type="project" value="UniProtKB-SubCell"/>
</dbReference>
<dbReference type="OrthoDB" id="759087at2759"/>
<evidence type="ECO:0000256" key="3">
    <source>
        <dbReference type="ARBA" id="ARBA00022712"/>
    </source>
</evidence>
<dbReference type="PANTHER" id="PTHR33347">
    <property type="entry name" value="OSJNBA0091C07.3 PROTEIN"/>
    <property type="match status" value="1"/>
</dbReference>
<evidence type="ECO:0000256" key="6">
    <source>
        <dbReference type="ARBA" id="ARBA00024199"/>
    </source>
</evidence>
<evidence type="ECO:0000256" key="4">
    <source>
        <dbReference type="ARBA" id="ARBA00022864"/>
    </source>
</evidence>
<sequence length="184" mass="20580">MDISGSECTSECESGWTKYFDEFSYSSNQFNGVKGRSIYEIDDGRGKSTYADEDLSMVSDASSGPPHNFHEDKKYCCEKNGYIFYTSESENTKGKQKRKIKEQSGKKQNIYLDDTASSPVSNFQKDNTCFYNDTTYMEQQVAGYSGTYPQGKSVMGKHFGFLKTSVNGKASSEKSGVLKGRKRG</sequence>
<keyword evidence="3" id="KW-0203">Cytokinin biosynthesis</keyword>
<dbReference type="AlphaFoldDB" id="A0A9Q1LPG3"/>
<gene>
    <name evidence="7" type="ORF">K7X08_013791</name>
</gene>
<evidence type="ECO:0000256" key="5">
    <source>
        <dbReference type="ARBA" id="ARBA00023242"/>
    </source>
</evidence>
<dbReference type="PANTHER" id="PTHR33347:SF55">
    <property type="match status" value="1"/>
</dbReference>
<dbReference type="GO" id="GO:0009691">
    <property type="term" value="P:cytokinin biosynthetic process"/>
    <property type="evidence" value="ECO:0007669"/>
    <property type="project" value="UniProtKB-KW"/>
</dbReference>
<name>A0A9Q1LPG3_9SOLA</name>
<keyword evidence="8" id="KW-1185">Reference proteome</keyword>
<comment type="caution">
    <text evidence="7">The sequence shown here is derived from an EMBL/GenBank/DDBJ whole genome shotgun (WGS) entry which is preliminary data.</text>
</comment>
<keyword evidence="2" id="KW-0963">Cytoplasm</keyword>